<dbReference type="CDD" id="cd06261">
    <property type="entry name" value="TM_PBP2"/>
    <property type="match status" value="1"/>
</dbReference>
<feature type="transmembrane region" description="Helical" evidence="7">
    <location>
        <begin position="274"/>
        <end position="297"/>
    </location>
</feature>
<keyword evidence="6 7" id="KW-0472">Membrane</keyword>
<keyword evidence="5 7" id="KW-1133">Transmembrane helix</keyword>
<protein>
    <recommendedName>
        <fullName evidence="8">ABC transmembrane type-1 domain-containing protein</fullName>
    </recommendedName>
</protein>
<evidence type="ECO:0000313" key="10">
    <source>
        <dbReference type="Proteomes" id="UP000180098"/>
    </source>
</evidence>
<evidence type="ECO:0000256" key="5">
    <source>
        <dbReference type="ARBA" id="ARBA00022989"/>
    </source>
</evidence>
<reference evidence="9 10" key="1">
    <citation type="submission" date="2016-10" db="EMBL/GenBank/DDBJ databases">
        <title>Draft genome sequences of four alkaliphilic bacteria belonging to the Anaerobacillus genus.</title>
        <authorList>
            <person name="Bassil N.M."/>
            <person name="Lloyd J.R."/>
        </authorList>
    </citation>
    <scope>NUCLEOTIDE SEQUENCE [LARGE SCALE GENOMIC DNA]</scope>
    <source>
        <strain evidence="9 10">DSM 15340</strain>
    </source>
</reference>
<dbReference type="Gene3D" id="1.10.3720.10">
    <property type="entry name" value="MetI-like"/>
    <property type="match status" value="1"/>
</dbReference>
<accession>A0A1S2LNM6</accession>
<comment type="caution">
    <text evidence="9">The sequence shown here is derived from an EMBL/GenBank/DDBJ whole genome shotgun (WGS) entry which is preliminary data.</text>
</comment>
<dbReference type="PANTHER" id="PTHR30465:SF0">
    <property type="entry name" value="OLIGOPEPTIDE TRANSPORT SYSTEM PERMEASE PROTEIN APPB"/>
    <property type="match status" value="1"/>
</dbReference>
<sequence length="308" mass="35289">MHVMIKIGKYTLIYTAIIFMLILIILFPRDAQMIQVNGVMEYHYQFSWETYYESVSSYFNNIVENKSLGGTRNHFTVEEILAIFLPRSLKVIVTAFIISLFFGILKGILDFRHSQKKSNVIGNGTTFLFQAIPDFFLIIIILLLVISFFPFIPIFAQGVWYEFLIPSLLVTILPLMYVARITSSAVASQEGLQYIVVAKAKGLSNKMVLYKHVLKNCYSTIFSHCSSLTIYIISNLLMVEYLLSYQGAAFRLFQAIDYRNSVSVGRRSNFEPELIIAIAVSFMLIIMISQIISEVATDSLDPRRREKR</sequence>
<evidence type="ECO:0000256" key="3">
    <source>
        <dbReference type="ARBA" id="ARBA00022475"/>
    </source>
</evidence>
<keyword evidence="2 7" id="KW-0813">Transport</keyword>
<dbReference type="OrthoDB" id="2551456at2"/>
<evidence type="ECO:0000259" key="8">
    <source>
        <dbReference type="PROSITE" id="PS50928"/>
    </source>
</evidence>
<feature type="transmembrane region" description="Helical" evidence="7">
    <location>
        <begin position="160"/>
        <end position="179"/>
    </location>
</feature>
<evidence type="ECO:0000256" key="2">
    <source>
        <dbReference type="ARBA" id="ARBA00022448"/>
    </source>
</evidence>
<dbReference type="Proteomes" id="UP000180098">
    <property type="component" value="Unassembled WGS sequence"/>
</dbReference>
<comment type="subcellular location">
    <subcellularLocation>
        <location evidence="1 7">Cell membrane</location>
        <topology evidence="1 7">Multi-pass membrane protein</topology>
    </subcellularLocation>
</comment>
<name>A0A1S2LNM6_9BACI</name>
<evidence type="ECO:0000256" key="6">
    <source>
        <dbReference type="ARBA" id="ARBA00023136"/>
    </source>
</evidence>
<keyword evidence="4 7" id="KW-0812">Transmembrane</keyword>
<organism evidence="9 10">
    <name type="scientific">Anaerobacillus arseniciselenatis</name>
    <dbReference type="NCBI Taxonomy" id="85682"/>
    <lineage>
        <taxon>Bacteria</taxon>
        <taxon>Bacillati</taxon>
        <taxon>Bacillota</taxon>
        <taxon>Bacilli</taxon>
        <taxon>Bacillales</taxon>
        <taxon>Bacillaceae</taxon>
        <taxon>Anaerobacillus</taxon>
    </lineage>
</organism>
<feature type="transmembrane region" description="Helical" evidence="7">
    <location>
        <begin position="7"/>
        <end position="27"/>
    </location>
</feature>
<dbReference type="GO" id="GO:0055085">
    <property type="term" value="P:transmembrane transport"/>
    <property type="evidence" value="ECO:0007669"/>
    <property type="project" value="InterPro"/>
</dbReference>
<dbReference type="PROSITE" id="PS50928">
    <property type="entry name" value="ABC_TM1"/>
    <property type="match status" value="1"/>
</dbReference>
<dbReference type="GO" id="GO:0005886">
    <property type="term" value="C:plasma membrane"/>
    <property type="evidence" value="ECO:0007669"/>
    <property type="project" value="UniProtKB-SubCell"/>
</dbReference>
<dbReference type="EMBL" id="MLQQ01000010">
    <property type="protein sequence ID" value="OIJ14128.1"/>
    <property type="molecule type" value="Genomic_DNA"/>
</dbReference>
<feature type="transmembrane region" description="Helical" evidence="7">
    <location>
        <begin position="221"/>
        <end position="243"/>
    </location>
</feature>
<evidence type="ECO:0000256" key="4">
    <source>
        <dbReference type="ARBA" id="ARBA00022692"/>
    </source>
</evidence>
<dbReference type="InterPro" id="IPR000515">
    <property type="entry name" value="MetI-like"/>
</dbReference>
<evidence type="ECO:0000256" key="7">
    <source>
        <dbReference type="RuleBase" id="RU363032"/>
    </source>
</evidence>
<dbReference type="InterPro" id="IPR035906">
    <property type="entry name" value="MetI-like_sf"/>
</dbReference>
<dbReference type="Pfam" id="PF00528">
    <property type="entry name" value="BPD_transp_1"/>
    <property type="match status" value="1"/>
</dbReference>
<keyword evidence="10" id="KW-1185">Reference proteome</keyword>
<proteinExistence type="inferred from homology"/>
<gene>
    <name evidence="9" type="ORF">BKP35_07980</name>
</gene>
<feature type="transmembrane region" description="Helical" evidence="7">
    <location>
        <begin position="91"/>
        <end position="109"/>
    </location>
</feature>
<feature type="transmembrane region" description="Helical" evidence="7">
    <location>
        <begin position="135"/>
        <end position="154"/>
    </location>
</feature>
<dbReference type="AlphaFoldDB" id="A0A1S2LNM6"/>
<dbReference type="SUPFAM" id="SSF161098">
    <property type="entry name" value="MetI-like"/>
    <property type="match status" value="1"/>
</dbReference>
<keyword evidence="3" id="KW-1003">Cell membrane</keyword>
<dbReference type="PANTHER" id="PTHR30465">
    <property type="entry name" value="INNER MEMBRANE ABC TRANSPORTER"/>
    <property type="match status" value="1"/>
</dbReference>
<evidence type="ECO:0000313" key="9">
    <source>
        <dbReference type="EMBL" id="OIJ14128.1"/>
    </source>
</evidence>
<comment type="similarity">
    <text evidence="7">Belongs to the binding-protein-dependent transport system permease family.</text>
</comment>
<evidence type="ECO:0000256" key="1">
    <source>
        <dbReference type="ARBA" id="ARBA00004651"/>
    </source>
</evidence>
<feature type="domain" description="ABC transmembrane type-1" evidence="8">
    <location>
        <begin position="85"/>
        <end position="293"/>
    </location>
</feature>